<dbReference type="EMBL" id="CATQJL010000316">
    <property type="protein sequence ID" value="CAJ0606856.1"/>
    <property type="molecule type" value="Genomic_DNA"/>
</dbReference>
<dbReference type="GO" id="GO:0005737">
    <property type="term" value="C:cytoplasm"/>
    <property type="evidence" value="ECO:0007669"/>
    <property type="project" value="TreeGrafter"/>
</dbReference>
<dbReference type="Proteomes" id="UP001176961">
    <property type="component" value="Unassembled WGS sequence"/>
</dbReference>
<dbReference type="AlphaFoldDB" id="A0AA36H9W9"/>
<dbReference type="SMART" id="SM01017">
    <property type="entry name" value="Arrestin_C"/>
    <property type="match status" value="1"/>
</dbReference>
<feature type="domain" description="Arrestin C-terminal-like" evidence="1">
    <location>
        <begin position="181"/>
        <end position="307"/>
    </location>
</feature>
<dbReference type="PANTHER" id="PTHR11188:SF81">
    <property type="entry name" value="ARRESTIN C-TERMINAL-LIKE DOMAIN-CONTAINING PROTEIN"/>
    <property type="match status" value="1"/>
</dbReference>
<dbReference type="PANTHER" id="PTHR11188">
    <property type="entry name" value="ARRESTIN DOMAIN CONTAINING PROTEIN"/>
    <property type="match status" value="1"/>
</dbReference>
<dbReference type="Pfam" id="PF02752">
    <property type="entry name" value="Arrestin_C"/>
    <property type="match status" value="1"/>
</dbReference>
<sequence>MIAIQQCLRKRNVQMARKRAVKVVLPERPLRAGAKEMFEIHLRIPDAVEVVNSVVVFEGRCRSAFSGHDSIHTLISNRIPVPIQHFLLPTSKGTMVLAEGYHRLPMLLILPSELPGSFSGKYGAIAYRIVAKFTVRRFPSSDEAMLETESEAIVWGSTPTNPNLPAISIQRHLRKKALCFNRLDCNVSFEVDKSAFITGEHILVTGHVKNNHSTSVLKHVSIELRQKVQYTSGEAKRSDNRLITRLVCGSVAPADTLTLHHSIQVPHDCYPSLERNNISVHVSYELLLTSLGNFTVDTPIMIGTRAGCASPLSITSGDKSSAYYCVPPSEYGNGVEGPPPYSTHPQPRPMYIPIHMLKTPYRPFMPAYTMPPMFAPPQYKEEPRFLKIEEITD</sequence>
<dbReference type="InterPro" id="IPR011022">
    <property type="entry name" value="Arrestin_C-like"/>
</dbReference>
<dbReference type="Gene3D" id="2.60.40.640">
    <property type="match status" value="2"/>
</dbReference>
<dbReference type="InterPro" id="IPR014756">
    <property type="entry name" value="Ig_E-set"/>
</dbReference>
<evidence type="ECO:0000259" key="1">
    <source>
        <dbReference type="SMART" id="SM01017"/>
    </source>
</evidence>
<proteinExistence type="predicted"/>
<name>A0AA36H9W9_CYLNA</name>
<comment type="caution">
    <text evidence="2">The sequence shown here is derived from an EMBL/GenBank/DDBJ whole genome shotgun (WGS) entry which is preliminary data.</text>
</comment>
<organism evidence="2 3">
    <name type="scientific">Cylicocyclus nassatus</name>
    <name type="common">Nematode worm</name>
    <dbReference type="NCBI Taxonomy" id="53992"/>
    <lineage>
        <taxon>Eukaryota</taxon>
        <taxon>Metazoa</taxon>
        <taxon>Ecdysozoa</taxon>
        <taxon>Nematoda</taxon>
        <taxon>Chromadorea</taxon>
        <taxon>Rhabditida</taxon>
        <taxon>Rhabditina</taxon>
        <taxon>Rhabditomorpha</taxon>
        <taxon>Strongyloidea</taxon>
        <taxon>Strongylidae</taxon>
        <taxon>Cylicocyclus</taxon>
    </lineage>
</organism>
<dbReference type="SUPFAM" id="SSF81296">
    <property type="entry name" value="E set domains"/>
    <property type="match status" value="1"/>
</dbReference>
<gene>
    <name evidence="2" type="ORF">CYNAS_LOCUS18839</name>
</gene>
<dbReference type="InterPro" id="IPR050357">
    <property type="entry name" value="Arrestin_domain-protein"/>
</dbReference>
<dbReference type="InterPro" id="IPR014752">
    <property type="entry name" value="Arrestin-like_C"/>
</dbReference>
<accession>A0AA36H9W9</accession>
<protein>
    <recommendedName>
        <fullName evidence="1">Arrestin C-terminal-like domain-containing protein</fullName>
    </recommendedName>
</protein>
<keyword evidence="3" id="KW-1185">Reference proteome</keyword>
<evidence type="ECO:0000313" key="2">
    <source>
        <dbReference type="EMBL" id="CAJ0606856.1"/>
    </source>
</evidence>
<reference evidence="2" key="1">
    <citation type="submission" date="2023-07" db="EMBL/GenBank/DDBJ databases">
        <authorList>
            <consortium name="CYATHOMIX"/>
        </authorList>
    </citation>
    <scope>NUCLEOTIDE SEQUENCE</scope>
    <source>
        <strain evidence="2">N/A</strain>
    </source>
</reference>
<dbReference type="GO" id="GO:0015031">
    <property type="term" value="P:protein transport"/>
    <property type="evidence" value="ECO:0007669"/>
    <property type="project" value="TreeGrafter"/>
</dbReference>
<evidence type="ECO:0000313" key="3">
    <source>
        <dbReference type="Proteomes" id="UP001176961"/>
    </source>
</evidence>